<evidence type="ECO:0000313" key="2">
    <source>
        <dbReference type="EMBL" id="QJY46666.1"/>
    </source>
</evidence>
<keyword evidence="3" id="KW-1185">Reference proteome</keyword>
<dbReference type="EMBL" id="CP053564">
    <property type="protein sequence ID" value="QJY46666.1"/>
    <property type="molecule type" value="Genomic_DNA"/>
</dbReference>
<feature type="compositionally biased region" description="Low complexity" evidence="1">
    <location>
        <begin position="35"/>
        <end position="54"/>
    </location>
</feature>
<proteinExistence type="predicted"/>
<dbReference type="KEGG" id="pbro:HOP40_13255"/>
<sequence>MAEMRVPVCDTCPAPVLRRKGSRGPLPKRCDACRAPKPAAKKPAAARAPRTPARGEVGTALAAELAAMPERVQASTEAAAARALAVQVDQGLSMTAATRELTRVVALLRAMSPAERALDVRAEVAEQEVPTGVARFTARAAARRAAAAG</sequence>
<dbReference type="RefSeq" id="WP_172158254.1">
    <property type="nucleotide sequence ID" value="NZ_CP053564.1"/>
</dbReference>
<reference evidence="2 3" key="1">
    <citation type="submission" date="2020-05" db="EMBL/GenBank/DDBJ databases">
        <authorList>
            <person name="Mo P."/>
        </authorList>
    </citation>
    <scope>NUCLEOTIDE SEQUENCE [LARGE SCALE GENOMIC DNA]</scope>
    <source>
        <strain evidence="2 3">Gen01</strain>
    </source>
</reference>
<name>A0A6M6JGP9_9PSEU</name>
<protein>
    <submittedName>
        <fullName evidence="2">Uncharacterized protein</fullName>
    </submittedName>
</protein>
<feature type="region of interest" description="Disordered" evidence="1">
    <location>
        <begin position="35"/>
        <end position="55"/>
    </location>
</feature>
<dbReference type="Proteomes" id="UP000505377">
    <property type="component" value="Chromosome"/>
</dbReference>
<accession>A0A6M6JGP9</accession>
<evidence type="ECO:0000313" key="3">
    <source>
        <dbReference type="Proteomes" id="UP000505377"/>
    </source>
</evidence>
<gene>
    <name evidence="2" type="ORF">HOP40_13255</name>
</gene>
<dbReference type="AlphaFoldDB" id="A0A6M6JGP9"/>
<evidence type="ECO:0000256" key="1">
    <source>
        <dbReference type="SAM" id="MobiDB-lite"/>
    </source>
</evidence>
<organism evidence="2 3">
    <name type="scientific">Pseudonocardia broussonetiae</name>
    <dbReference type="NCBI Taxonomy" id="2736640"/>
    <lineage>
        <taxon>Bacteria</taxon>
        <taxon>Bacillati</taxon>
        <taxon>Actinomycetota</taxon>
        <taxon>Actinomycetes</taxon>
        <taxon>Pseudonocardiales</taxon>
        <taxon>Pseudonocardiaceae</taxon>
        <taxon>Pseudonocardia</taxon>
    </lineage>
</organism>